<dbReference type="Gene3D" id="1.10.260.40">
    <property type="entry name" value="lambda repressor-like DNA-binding domains"/>
    <property type="match status" value="1"/>
</dbReference>
<dbReference type="RefSeq" id="WP_193910401.1">
    <property type="nucleotide sequence ID" value="NZ_PRDL01000001.1"/>
</dbReference>
<dbReference type="GO" id="GO:0000976">
    <property type="term" value="F:transcription cis-regulatory region binding"/>
    <property type="evidence" value="ECO:0007669"/>
    <property type="project" value="TreeGrafter"/>
</dbReference>
<dbReference type="PROSITE" id="PS00356">
    <property type="entry name" value="HTH_LACI_1"/>
    <property type="match status" value="1"/>
</dbReference>
<evidence type="ECO:0000313" key="6">
    <source>
        <dbReference type="Proteomes" id="UP000652567"/>
    </source>
</evidence>
<dbReference type="Pfam" id="PF13377">
    <property type="entry name" value="Peripla_BP_3"/>
    <property type="match status" value="1"/>
</dbReference>
<evidence type="ECO:0000313" key="5">
    <source>
        <dbReference type="EMBL" id="MBE8718103.1"/>
    </source>
</evidence>
<dbReference type="CDD" id="cd01545">
    <property type="entry name" value="PBP1_SalR"/>
    <property type="match status" value="1"/>
</dbReference>
<keyword evidence="6" id="KW-1185">Reference proteome</keyword>
<keyword evidence="3" id="KW-0804">Transcription</keyword>
<protein>
    <submittedName>
        <fullName evidence="5">LacI family DNA-binding transcriptional regulator</fullName>
    </submittedName>
</protein>
<dbReference type="SMART" id="SM00354">
    <property type="entry name" value="HTH_LACI"/>
    <property type="match status" value="1"/>
</dbReference>
<dbReference type="SUPFAM" id="SSF53822">
    <property type="entry name" value="Periplasmic binding protein-like I"/>
    <property type="match status" value="1"/>
</dbReference>
<dbReference type="InterPro" id="IPR010982">
    <property type="entry name" value="Lambda_DNA-bd_dom_sf"/>
</dbReference>
<dbReference type="Gene3D" id="3.40.50.2300">
    <property type="match status" value="2"/>
</dbReference>
<dbReference type="GO" id="GO:0003700">
    <property type="term" value="F:DNA-binding transcription factor activity"/>
    <property type="evidence" value="ECO:0007669"/>
    <property type="project" value="TreeGrafter"/>
</dbReference>
<dbReference type="EMBL" id="PRDL01000001">
    <property type="protein sequence ID" value="MBE8718103.1"/>
    <property type="molecule type" value="Genomic_DNA"/>
</dbReference>
<evidence type="ECO:0000256" key="1">
    <source>
        <dbReference type="ARBA" id="ARBA00023015"/>
    </source>
</evidence>
<evidence type="ECO:0000259" key="4">
    <source>
        <dbReference type="PROSITE" id="PS50932"/>
    </source>
</evidence>
<dbReference type="PRINTS" id="PR00036">
    <property type="entry name" value="HTHLACI"/>
</dbReference>
<feature type="domain" description="HTH lacI-type" evidence="4">
    <location>
        <begin position="4"/>
        <end position="58"/>
    </location>
</feature>
<dbReference type="AlphaFoldDB" id="A0A928V3I0"/>
<dbReference type="PROSITE" id="PS50932">
    <property type="entry name" value="HTH_LACI_2"/>
    <property type="match status" value="1"/>
</dbReference>
<accession>A0A928V3I0</accession>
<name>A0A928V3I0_9GAMM</name>
<dbReference type="SUPFAM" id="SSF47413">
    <property type="entry name" value="lambda repressor-like DNA-binding domains"/>
    <property type="match status" value="1"/>
</dbReference>
<dbReference type="CDD" id="cd01392">
    <property type="entry name" value="HTH_LacI"/>
    <property type="match status" value="1"/>
</dbReference>
<evidence type="ECO:0000256" key="2">
    <source>
        <dbReference type="ARBA" id="ARBA00023125"/>
    </source>
</evidence>
<keyword evidence="1" id="KW-0805">Transcription regulation</keyword>
<dbReference type="PANTHER" id="PTHR30146:SF153">
    <property type="entry name" value="LACTOSE OPERON REPRESSOR"/>
    <property type="match status" value="1"/>
</dbReference>
<sequence length="342" mass="37379">MSKATIDDVAALAGVSIKTVSRVVNKEPNVRQVTREKVLAAVAQLDYRPNASARSLAGNRSYVLGLLYGTPSANYILDVQVGVLNLCRPQGYDLLIHPCVYRDENLVEDIVELVRQKRIDGVILTPPLTDHMEVLSELERLEVPFVRIAPTLNKELSPYVETNDQEAAYDMTGQLIAMGHRDIAFITGHPDHRAVAKRFDGYQAALKDRGIPFRPDLVENGLNSFASGEVCARRLLGRQPRPTAIFAANDDMAAAVMMVAHQQGIRIPDELSVAGFDDTPVAYQLWPALTTVRQPVQQMARKAAELLLKRLKGKDVPLPVGVLSSSLILRDSTGPLSGVAGS</sequence>
<evidence type="ECO:0000256" key="3">
    <source>
        <dbReference type="ARBA" id="ARBA00023163"/>
    </source>
</evidence>
<gene>
    <name evidence="5" type="ORF">C4F51_12990</name>
</gene>
<dbReference type="PANTHER" id="PTHR30146">
    <property type="entry name" value="LACI-RELATED TRANSCRIPTIONAL REPRESSOR"/>
    <property type="match status" value="1"/>
</dbReference>
<dbReference type="InterPro" id="IPR000843">
    <property type="entry name" value="HTH_LacI"/>
</dbReference>
<proteinExistence type="predicted"/>
<dbReference type="InterPro" id="IPR028082">
    <property type="entry name" value="Peripla_BP_I"/>
</dbReference>
<comment type="caution">
    <text evidence="5">The sequence shown here is derived from an EMBL/GenBank/DDBJ whole genome shotgun (WGS) entry which is preliminary data.</text>
</comment>
<organism evidence="5 6">
    <name type="scientific">Cellvibrio polysaccharolyticus</name>
    <dbReference type="NCBI Taxonomy" id="2082724"/>
    <lineage>
        <taxon>Bacteria</taxon>
        <taxon>Pseudomonadati</taxon>
        <taxon>Pseudomonadota</taxon>
        <taxon>Gammaproteobacteria</taxon>
        <taxon>Cellvibrionales</taxon>
        <taxon>Cellvibrionaceae</taxon>
        <taxon>Cellvibrio</taxon>
    </lineage>
</organism>
<dbReference type="InterPro" id="IPR046335">
    <property type="entry name" value="LacI/GalR-like_sensor"/>
</dbReference>
<dbReference type="Proteomes" id="UP000652567">
    <property type="component" value="Unassembled WGS sequence"/>
</dbReference>
<reference evidence="5" key="1">
    <citation type="submission" date="2018-07" db="EMBL/GenBank/DDBJ databases">
        <title>Genome assembly of strain Ka43.</title>
        <authorList>
            <person name="Kukolya J."/>
            <person name="Nagy I."/>
            <person name="Horvath B."/>
            <person name="Toth A."/>
        </authorList>
    </citation>
    <scope>NUCLEOTIDE SEQUENCE</scope>
    <source>
        <strain evidence="5">KB43</strain>
    </source>
</reference>
<keyword evidence="2 5" id="KW-0238">DNA-binding</keyword>
<dbReference type="Pfam" id="PF00356">
    <property type="entry name" value="LacI"/>
    <property type="match status" value="1"/>
</dbReference>